<dbReference type="RefSeq" id="WP_152892337.1">
    <property type="nucleotide sequence ID" value="NZ_WHJC01000522.1"/>
</dbReference>
<comment type="caution">
    <text evidence="1">The sequence shown here is derived from an EMBL/GenBank/DDBJ whole genome shotgun (WGS) entry which is preliminary data.</text>
</comment>
<evidence type="ECO:0008006" key="3">
    <source>
        <dbReference type="Google" id="ProtNLM"/>
    </source>
</evidence>
<evidence type="ECO:0000313" key="2">
    <source>
        <dbReference type="Proteomes" id="UP000430345"/>
    </source>
</evidence>
<reference evidence="1 2" key="1">
    <citation type="submission" date="2019-10" db="EMBL/GenBank/DDBJ databases">
        <title>The Genome Sequence of Clostridium tarantellae Isolated from Fish Brain.</title>
        <authorList>
            <person name="Bano L."/>
            <person name="Kiel M."/>
            <person name="Sales G."/>
            <person name="Doxey A.C."/>
            <person name="Mansfield M.J."/>
            <person name="Schiavone M."/>
            <person name="Rossetto O."/>
            <person name="Pirazzini M."/>
            <person name="Dobrindt U."/>
            <person name="Montecucco C."/>
        </authorList>
    </citation>
    <scope>NUCLEOTIDE SEQUENCE [LARGE SCALE GENOMIC DNA]</scope>
    <source>
        <strain evidence="1 2">DSM 3997</strain>
    </source>
</reference>
<sequence>MKNTGLCPKCNSSDILKVKGSAGAYGTGNNIMIGVSIFSAVKVNRYVCCNCGFSEEWIDKEDIIKLKKKFK</sequence>
<dbReference type="Proteomes" id="UP000430345">
    <property type="component" value="Unassembled WGS sequence"/>
</dbReference>
<name>A0A6I1MSV9_9CLOT</name>
<protein>
    <recommendedName>
        <fullName evidence="3">Transcription initiation factor TFIIIB</fullName>
    </recommendedName>
</protein>
<proteinExistence type="predicted"/>
<organism evidence="1 2">
    <name type="scientific">Clostridium tarantellae</name>
    <dbReference type="NCBI Taxonomy" id="39493"/>
    <lineage>
        <taxon>Bacteria</taxon>
        <taxon>Bacillati</taxon>
        <taxon>Bacillota</taxon>
        <taxon>Clostridia</taxon>
        <taxon>Eubacteriales</taxon>
        <taxon>Clostridiaceae</taxon>
        <taxon>Clostridium</taxon>
    </lineage>
</organism>
<dbReference type="OrthoDB" id="1551269at2"/>
<accession>A0A6I1MSV9</accession>
<keyword evidence="2" id="KW-1185">Reference proteome</keyword>
<gene>
    <name evidence="1" type="ORF">GBZ86_16065</name>
</gene>
<dbReference type="AlphaFoldDB" id="A0A6I1MSV9"/>
<dbReference type="EMBL" id="WHJC01000522">
    <property type="protein sequence ID" value="MPQ45232.1"/>
    <property type="molecule type" value="Genomic_DNA"/>
</dbReference>
<evidence type="ECO:0000313" key="1">
    <source>
        <dbReference type="EMBL" id="MPQ45232.1"/>
    </source>
</evidence>